<dbReference type="GO" id="GO:0005634">
    <property type="term" value="C:nucleus"/>
    <property type="evidence" value="ECO:0007669"/>
    <property type="project" value="InterPro"/>
</dbReference>
<dbReference type="PROSITE" id="PS50868">
    <property type="entry name" value="POST_SET"/>
    <property type="match status" value="1"/>
</dbReference>
<evidence type="ECO:0000259" key="8">
    <source>
        <dbReference type="PROSITE" id="PS50280"/>
    </source>
</evidence>
<comment type="subcellular location">
    <subcellularLocation>
        <location evidence="1">Chromosome</location>
    </subcellularLocation>
</comment>
<evidence type="ECO:0000313" key="11">
    <source>
        <dbReference type="EMBL" id="VDK25349.1"/>
    </source>
</evidence>
<reference evidence="11 12" key="2">
    <citation type="submission" date="2018-11" db="EMBL/GenBank/DDBJ databases">
        <authorList>
            <consortium name="Pathogen Informatics"/>
        </authorList>
    </citation>
    <scope>NUCLEOTIDE SEQUENCE [LARGE SCALE GENOMIC DNA]</scope>
</reference>
<dbReference type="InterPro" id="IPR003616">
    <property type="entry name" value="Post-SET_dom"/>
</dbReference>
<protein>
    <submittedName>
        <fullName evidence="13">Histone-lysine N-methyltransferase SETMAR</fullName>
    </submittedName>
</protein>
<dbReference type="SMART" id="SM00317">
    <property type="entry name" value="SET"/>
    <property type="match status" value="1"/>
</dbReference>
<accession>A0A0R3VYI7</accession>
<dbReference type="InterPro" id="IPR050973">
    <property type="entry name" value="H3K9_Histone-Lys_N-MTase"/>
</dbReference>
<evidence type="ECO:0000256" key="4">
    <source>
        <dbReference type="ARBA" id="ARBA00022679"/>
    </source>
</evidence>
<dbReference type="GO" id="GO:0032259">
    <property type="term" value="P:methylation"/>
    <property type="evidence" value="ECO:0007669"/>
    <property type="project" value="UniProtKB-KW"/>
</dbReference>
<dbReference type="STRING" id="60517.A0A0R3VYI7"/>
<feature type="domain" description="SET" evidence="8">
    <location>
        <begin position="88"/>
        <end position="219"/>
    </location>
</feature>
<keyword evidence="6" id="KW-0479">Metal-binding</keyword>
<dbReference type="SMART" id="SM00508">
    <property type="entry name" value="PostSET"/>
    <property type="match status" value="1"/>
</dbReference>
<dbReference type="AlphaFoldDB" id="A0A0R3VYI7"/>
<sequence>MFFSDSLAPDLILSQLPGCDCRGVCVDALRCACLRRSGGLNYHPDTGLLVESTVTPLRRPMYECNSSCACSPACCPNRLVQHHVDDFGSIGRVQTACKGLGACAVRNIRCGEFVCVYRGLYINPDDAGRICANQAKAAGHIYVLVVREFAGEAGKMVFETVVDGAGDGFEALPLSALINHSCDPNLTVIPVRVDSLLPLLAFFARGDICEGDELSYDYGERSGSGASQKPCYCGSVACRGFLPNHD</sequence>
<keyword evidence="2" id="KW-0158">Chromosome</keyword>
<keyword evidence="5" id="KW-0949">S-adenosyl-L-methionine</keyword>
<organism evidence="13">
    <name type="scientific">Taenia asiatica</name>
    <name type="common">Asian tapeworm</name>
    <dbReference type="NCBI Taxonomy" id="60517"/>
    <lineage>
        <taxon>Eukaryota</taxon>
        <taxon>Metazoa</taxon>
        <taxon>Spiralia</taxon>
        <taxon>Lophotrochozoa</taxon>
        <taxon>Platyhelminthes</taxon>
        <taxon>Cestoda</taxon>
        <taxon>Eucestoda</taxon>
        <taxon>Cyclophyllidea</taxon>
        <taxon>Taeniidae</taxon>
        <taxon>Taenia</taxon>
    </lineage>
</organism>
<keyword evidence="12" id="KW-1185">Reference proteome</keyword>
<evidence type="ECO:0000256" key="5">
    <source>
        <dbReference type="ARBA" id="ARBA00022691"/>
    </source>
</evidence>
<evidence type="ECO:0000259" key="10">
    <source>
        <dbReference type="PROSITE" id="PS50868"/>
    </source>
</evidence>
<dbReference type="GO" id="GO:0005694">
    <property type="term" value="C:chromosome"/>
    <property type="evidence" value="ECO:0007669"/>
    <property type="project" value="UniProtKB-SubCell"/>
</dbReference>
<evidence type="ECO:0000256" key="1">
    <source>
        <dbReference type="ARBA" id="ARBA00004286"/>
    </source>
</evidence>
<evidence type="ECO:0000313" key="12">
    <source>
        <dbReference type="Proteomes" id="UP000282613"/>
    </source>
</evidence>
<evidence type="ECO:0000256" key="7">
    <source>
        <dbReference type="ARBA" id="ARBA00022833"/>
    </source>
</evidence>
<dbReference type="Pfam" id="PF00856">
    <property type="entry name" value="SET"/>
    <property type="match status" value="1"/>
</dbReference>
<dbReference type="PROSITE" id="PS50867">
    <property type="entry name" value="PRE_SET"/>
    <property type="match status" value="1"/>
</dbReference>
<dbReference type="Proteomes" id="UP000282613">
    <property type="component" value="Unassembled WGS sequence"/>
</dbReference>
<evidence type="ECO:0000256" key="3">
    <source>
        <dbReference type="ARBA" id="ARBA00022603"/>
    </source>
</evidence>
<keyword evidence="4" id="KW-0808">Transferase</keyword>
<dbReference type="WBParaSite" id="TASK_0000248101-mRNA-1">
    <property type="protein sequence ID" value="TASK_0000248101-mRNA-1"/>
    <property type="gene ID" value="TASK_0000248101"/>
</dbReference>
<evidence type="ECO:0000313" key="13">
    <source>
        <dbReference type="WBParaSite" id="TASK_0000248101-mRNA-1"/>
    </source>
</evidence>
<keyword evidence="3" id="KW-0489">Methyltransferase</keyword>
<evidence type="ECO:0000256" key="2">
    <source>
        <dbReference type="ARBA" id="ARBA00022454"/>
    </source>
</evidence>
<gene>
    <name evidence="11" type="ORF">TASK_LOCUS2482</name>
</gene>
<keyword evidence="7" id="KW-0862">Zinc</keyword>
<feature type="domain" description="Pre-SET" evidence="9">
    <location>
        <begin position="17"/>
        <end position="83"/>
    </location>
</feature>
<dbReference type="PANTHER" id="PTHR46223:SF3">
    <property type="entry name" value="HISTONE-LYSINE N-METHYLTRANSFERASE SET-23"/>
    <property type="match status" value="1"/>
</dbReference>
<dbReference type="SUPFAM" id="SSF82199">
    <property type="entry name" value="SET domain"/>
    <property type="match status" value="1"/>
</dbReference>
<evidence type="ECO:0000259" key="9">
    <source>
        <dbReference type="PROSITE" id="PS50867"/>
    </source>
</evidence>
<feature type="domain" description="Post-SET" evidence="10">
    <location>
        <begin position="227"/>
        <end position="243"/>
    </location>
</feature>
<evidence type="ECO:0000256" key="6">
    <source>
        <dbReference type="ARBA" id="ARBA00022723"/>
    </source>
</evidence>
<dbReference type="OrthoDB" id="616263at2759"/>
<dbReference type="InterPro" id="IPR007728">
    <property type="entry name" value="Pre-SET_dom"/>
</dbReference>
<dbReference type="GO" id="GO:0042054">
    <property type="term" value="F:histone methyltransferase activity"/>
    <property type="evidence" value="ECO:0007669"/>
    <property type="project" value="InterPro"/>
</dbReference>
<dbReference type="PANTHER" id="PTHR46223">
    <property type="entry name" value="HISTONE-LYSINE N-METHYLTRANSFERASE SUV39H"/>
    <property type="match status" value="1"/>
</dbReference>
<reference evidence="13" key="1">
    <citation type="submission" date="2017-02" db="UniProtKB">
        <authorList>
            <consortium name="WormBaseParasite"/>
        </authorList>
    </citation>
    <scope>IDENTIFICATION</scope>
</reference>
<dbReference type="EMBL" id="UYRS01001800">
    <property type="protein sequence ID" value="VDK25349.1"/>
    <property type="molecule type" value="Genomic_DNA"/>
</dbReference>
<name>A0A0R3VYI7_TAEAS</name>
<dbReference type="InterPro" id="IPR001214">
    <property type="entry name" value="SET_dom"/>
</dbReference>
<dbReference type="GO" id="GO:0008270">
    <property type="term" value="F:zinc ion binding"/>
    <property type="evidence" value="ECO:0007669"/>
    <property type="project" value="InterPro"/>
</dbReference>
<dbReference type="PROSITE" id="PS50280">
    <property type="entry name" value="SET"/>
    <property type="match status" value="1"/>
</dbReference>
<proteinExistence type="predicted"/>
<dbReference type="Pfam" id="PF05033">
    <property type="entry name" value="Pre-SET"/>
    <property type="match status" value="1"/>
</dbReference>
<dbReference type="Gene3D" id="2.170.270.10">
    <property type="entry name" value="SET domain"/>
    <property type="match status" value="1"/>
</dbReference>
<dbReference type="InterPro" id="IPR046341">
    <property type="entry name" value="SET_dom_sf"/>
</dbReference>